<proteinExistence type="predicted"/>
<comment type="caution">
    <text evidence="1">The sequence shown here is derived from an EMBL/GenBank/DDBJ whole genome shotgun (WGS) entry which is preliminary data.</text>
</comment>
<protein>
    <submittedName>
        <fullName evidence="1">TPM domain-containing protein</fullName>
    </submittedName>
</protein>
<dbReference type="Proteomes" id="UP001165561">
    <property type="component" value="Unassembled WGS sequence"/>
</dbReference>
<evidence type="ECO:0000313" key="1">
    <source>
        <dbReference type="EMBL" id="MDD9205051.1"/>
    </source>
</evidence>
<feature type="non-terminal residue" evidence="1">
    <location>
        <position position="179"/>
    </location>
</feature>
<gene>
    <name evidence="1" type="ORF">PU560_01060</name>
</gene>
<evidence type="ECO:0000313" key="2">
    <source>
        <dbReference type="Proteomes" id="UP001165561"/>
    </source>
</evidence>
<feature type="non-terminal residue" evidence="1">
    <location>
        <position position="1"/>
    </location>
</feature>
<name>A0ABT5TSL5_9MICO</name>
<keyword evidence="2" id="KW-1185">Reference proteome</keyword>
<accession>A0ABT5TSL5</accession>
<sequence length="179" mass="18663">QYPPSSLASISRNPDQAKGLVTAAKEAVAEGRAKVQEDDRAAAVAQAHIAEEAIGQAVTLLKAVDGAGAQLAEADEKLDTAIASITADVQDANRLAKDDPVVVARRQEAEAAISQGQQAREGGDPLAALKRLAAAESAIDAALASARQADENRRRATAQLHDRLGRLHSQIQSVSDFIS</sequence>
<organism evidence="1 2">
    <name type="scientific">Georgenia halotolerans</name>
    <dbReference type="NCBI Taxonomy" id="3028317"/>
    <lineage>
        <taxon>Bacteria</taxon>
        <taxon>Bacillati</taxon>
        <taxon>Actinomycetota</taxon>
        <taxon>Actinomycetes</taxon>
        <taxon>Micrococcales</taxon>
        <taxon>Bogoriellaceae</taxon>
        <taxon>Georgenia</taxon>
    </lineage>
</organism>
<reference evidence="1" key="1">
    <citation type="submission" date="2023-02" db="EMBL/GenBank/DDBJ databases">
        <title>Georgenia sp.10Sc9-8, isolated from a soil sample collected from the Taklamakan desert.</title>
        <authorList>
            <person name="Liu S."/>
        </authorList>
    </citation>
    <scope>NUCLEOTIDE SEQUENCE</scope>
    <source>
        <strain evidence="1">10Sc9-8</strain>
    </source>
</reference>
<dbReference type="EMBL" id="JARACI010000222">
    <property type="protein sequence ID" value="MDD9205051.1"/>
    <property type="molecule type" value="Genomic_DNA"/>
</dbReference>